<protein>
    <recommendedName>
        <fullName evidence="4">DUF2812 domain-containing protein</fullName>
    </recommendedName>
</protein>
<evidence type="ECO:0000256" key="1">
    <source>
        <dbReference type="SAM" id="Phobius"/>
    </source>
</evidence>
<reference evidence="2 3" key="2">
    <citation type="submission" date="2020-08" db="EMBL/GenBank/DDBJ databases">
        <authorList>
            <person name="Ueki A."/>
            <person name="Tonouchi A."/>
        </authorList>
    </citation>
    <scope>NUCLEOTIDE SEQUENCE [LARGE SCALE GENOMIC DNA]</scope>
    <source>
        <strain evidence="2 3">CTTW</strain>
    </source>
</reference>
<keyword evidence="1" id="KW-0472">Membrane</keyword>
<sequence>MKKCYHLFGGMLGTQVKWLNKMAHNGYRLNKTGKLSYEFIECQPDQYQYCIEFVAHKSYKNEKEYRSFLEDMGYTVFYKNVNLNYSIGKVRWRPYGHSTGQISTNPGNYNKELFIVEKKNDGHPFQLHTTNADIAVYYKQIRNSWLTPVILFFGLSIWQYINGRNLTKEVIVFGVIGILLLIPVFCYQKEITHYSITAKIEE</sequence>
<dbReference type="Proteomes" id="UP000515703">
    <property type="component" value="Chromosome"/>
</dbReference>
<evidence type="ECO:0000313" key="3">
    <source>
        <dbReference type="Proteomes" id="UP000515703"/>
    </source>
</evidence>
<dbReference type="Pfam" id="PF11193">
    <property type="entry name" value="DUF2812"/>
    <property type="match status" value="1"/>
</dbReference>
<dbReference type="EMBL" id="AP023368">
    <property type="protein sequence ID" value="BCK00671.1"/>
    <property type="molecule type" value="Genomic_DNA"/>
</dbReference>
<proteinExistence type="predicted"/>
<keyword evidence="1" id="KW-1133">Transmembrane helix</keyword>
<accession>A0A7I8DQH0</accession>
<dbReference type="InterPro" id="IPR021359">
    <property type="entry name" value="DUF2812"/>
</dbReference>
<evidence type="ECO:0008006" key="4">
    <source>
        <dbReference type="Google" id="ProtNLM"/>
    </source>
</evidence>
<keyword evidence="3" id="KW-1185">Reference proteome</keyword>
<dbReference type="KEGG" id="acht:bsdcttw_37110"/>
<evidence type="ECO:0000313" key="2">
    <source>
        <dbReference type="EMBL" id="BCK00671.1"/>
    </source>
</evidence>
<organism evidence="2 3">
    <name type="scientific">Anaerocolumna chitinilytica</name>
    <dbReference type="NCBI Taxonomy" id="1727145"/>
    <lineage>
        <taxon>Bacteria</taxon>
        <taxon>Bacillati</taxon>
        <taxon>Bacillota</taxon>
        <taxon>Clostridia</taxon>
        <taxon>Lachnospirales</taxon>
        <taxon>Lachnospiraceae</taxon>
        <taxon>Anaerocolumna</taxon>
    </lineage>
</organism>
<feature type="transmembrane region" description="Helical" evidence="1">
    <location>
        <begin position="167"/>
        <end position="187"/>
    </location>
</feature>
<keyword evidence="1" id="KW-0812">Transmembrane</keyword>
<feature type="transmembrane region" description="Helical" evidence="1">
    <location>
        <begin position="145"/>
        <end position="161"/>
    </location>
</feature>
<dbReference type="AlphaFoldDB" id="A0A7I8DQH0"/>
<gene>
    <name evidence="2" type="ORF">bsdcttw_37110</name>
</gene>
<reference evidence="2 3" key="1">
    <citation type="submission" date="2020-08" db="EMBL/GenBank/DDBJ databases">
        <title>Draft genome sequencing of an Anaerocolumna strain isolated from anoxic soil subjected to BSD treatment.</title>
        <authorList>
            <person name="Uek A."/>
            <person name="Tonouchi A."/>
        </authorList>
    </citation>
    <scope>NUCLEOTIDE SEQUENCE [LARGE SCALE GENOMIC DNA]</scope>
    <source>
        <strain evidence="2 3">CTTW</strain>
    </source>
</reference>
<name>A0A7I8DQH0_9FIRM</name>
<dbReference type="RefSeq" id="WP_330602253.1">
    <property type="nucleotide sequence ID" value="NZ_AP023368.1"/>
</dbReference>